<evidence type="ECO:0000313" key="3">
    <source>
        <dbReference type="Proteomes" id="UP000214600"/>
    </source>
</evidence>
<organism evidence="2 3">
    <name type="scientific">Burkholderia aenigmatica</name>
    <dbReference type="NCBI Taxonomy" id="2015348"/>
    <lineage>
        <taxon>Bacteria</taxon>
        <taxon>Pseudomonadati</taxon>
        <taxon>Pseudomonadota</taxon>
        <taxon>Betaproteobacteria</taxon>
        <taxon>Burkholderiales</taxon>
        <taxon>Burkholderiaceae</taxon>
        <taxon>Burkholderia</taxon>
        <taxon>Burkholderia cepacia complex</taxon>
    </lineage>
</organism>
<name>A0A228IBN2_9BURK</name>
<comment type="caution">
    <text evidence="2">The sequence shown here is derived from an EMBL/GenBank/DDBJ whole genome shotgun (WGS) entry which is preliminary data.</text>
</comment>
<keyword evidence="1" id="KW-1133">Transmembrane helix</keyword>
<evidence type="ECO:0000313" key="2">
    <source>
        <dbReference type="EMBL" id="OXI39824.1"/>
    </source>
</evidence>
<proteinExistence type="predicted"/>
<dbReference type="RefSeq" id="WP_089452630.1">
    <property type="nucleotide sequence ID" value="NZ_NKFA01000009.1"/>
</dbReference>
<keyword evidence="1" id="KW-0472">Membrane</keyword>
<gene>
    <name evidence="2" type="ORF">CFB84_26200</name>
</gene>
<feature type="transmembrane region" description="Helical" evidence="1">
    <location>
        <begin position="21"/>
        <end position="42"/>
    </location>
</feature>
<feature type="transmembrane region" description="Helical" evidence="1">
    <location>
        <begin position="48"/>
        <end position="67"/>
    </location>
</feature>
<dbReference type="EMBL" id="NKFA01000009">
    <property type="protein sequence ID" value="OXI39824.1"/>
    <property type="molecule type" value="Genomic_DNA"/>
</dbReference>
<protein>
    <submittedName>
        <fullName evidence="2">Flp family type IVb pilin</fullName>
    </submittedName>
</protein>
<dbReference type="AlphaFoldDB" id="A0A228IBN2"/>
<reference evidence="2 3" key="2">
    <citation type="submission" date="2017-08" db="EMBL/GenBank/DDBJ databases">
        <title>WGS of novel Burkholderia cepaca complex species.</title>
        <authorList>
            <person name="Lipuma J."/>
            <person name="Spilker T."/>
        </authorList>
    </citation>
    <scope>NUCLEOTIDE SEQUENCE [LARGE SCALE GENOMIC DNA]</scope>
    <source>
        <strain evidence="2 3">AU17325</strain>
    </source>
</reference>
<sequence length="68" mass="6902">MQPRVRIASSRFGDERGVTSIESAFLAATFAVAVLGSVVTLRGALADTYVVIATAVMAAAATALAMVS</sequence>
<evidence type="ECO:0000256" key="1">
    <source>
        <dbReference type="SAM" id="Phobius"/>
    </source>
</evidence>
<keyword evidence="1" id="KW-0812">Transmembrane</keyword>
<reference evidence="3" key="1">
    <citation type="submission" date="2017-06" db="EMBL/GenBank/DDBJ databases">
        <authorList>
            <person name="LiPuma J."/>
            <person name="Spilker T."/>
        </authorList>
    </citation>
    <scope>NUCLEOTIDE SEQUENCE [LARGE SCALE GENOMIC DNA]</scope>
    <source>
        <strain evidence="3">AU17325</strain>
    </source>
</reference>
<dbReference type="Proteomes" id="UP000214600">
    <property type="component" value="Unassembled WGS sequence"/>
</dbReference>
<accession>A0A228IBN2</accession>